<evidence type="ECO:0000313" key="6">
    <source>
        <dbReference type="EMBL" id="CAH0416175.1"/>
    </source>
</evidence>
<keyword evidence="4 6" id="KW-0456">Lyase</keyword>
<dbReference type="InterPro" id="IPR050146">
    <property type="entry name" value="Type-I_3-dehydroquinase"/>
</dbReference>
<keyword evidence="3" id="KW-0028">Amino-acid biosynthesis</keyword>
<comment type="catalytic activity">
    <reaction evidence="1">
        <text>3-dehydroquinate = 3-dehydroshikimate + H2O</text>
        <dbReference type="Rhea" id="RHEA:21096"/>
        <dbReference type="ChEBI" id="CHEBI:15377"/>
        <dbReference type="ChEBI" id="CHEBI:16630"/>
        <dbReference type="ChEBI" id="CHEBI:32364"/>
        <dbReference type="EC" id="4.2.1.10"/>
    </reaction>
</comment>
<name>A0ABM8Z4K8_9LACO</name>
<evidence type="ECO:0000256" key="5">
    <source>
        <dbReference type="ARBA" id="ARBA00023270"/>
    </source>
</evidence>
<evidence type="ECO:0000313" key="7">
    <source>
        <dbReference type="Proteomes" id="UP000789707"/>
    </source>
</evidence>
<proteinExistence type="predicted"/>
<dbReference type="SUPFAM" id="SSF51569">
    <property type="entry name" value="Aldolase"/>
    <property type="match status" value="1"/>
</dbReference>
<accession>A0ABM8Z4K8</accession>
<dbReference type="EMBL" id="CAKKNS010000001">
    <property type="protein sequence ID" value="CAH0416175.1"/>
    <property type="molecule type" value="Genomic_DNA"/>
</dbReference>
<dbReference type="RefSeq" id="WP_230096235.1">
    <property type="nucleotide sequence ID" value="NZ_CAKKNS010000001.1"/>
</dbReference>
<dbReference type="Pfam" id="PF01487">
    <property type="entry name" value="DHquinase_I"/>
    <property type="match status" value="1"/>
</dbReference>
<evidence type="ECO:0000256" key="4">
    <source>
        <dbReference type="ARBA" id="ARBA00023239"/>
    </source>
</evidence>
<dbReference type="Proteomes" id="UP000789707">
    <property type="component" value="Unassembled WGS sequence"/>
</dbReference>
<evidence type="ECO:0000256" key="3">
    <source>
        <dbReference type="ARBA" id="ARBA00023141"/>
    </source>
</evidence>
<keyword evidence="5" id="KW-0704">Schiff base</keyword>
<comment type="caution">
    <text evidence="6">The sequence shown here is derived from an EMBL/GenBank/DDBJ whole genome shotgun (WGS) entry which is preliminary data.</text>
</comment>
<keyword evidence="3" id="KW-0057">Aromatic amino acid biosynthesis</keyword>
<organism evidence="6 7">
    <name type="scientific">Periweissella fabaria</name>
    <dbReference type="NCBI Taxonomy" id="546157"/>
    <lineage>
        <taxon>Bacteria</taxon>
        <taxon>Bacillati</taxon>
        <taxon>Bacillota</taxon>
        <taxon>Bacilli</taxon>
        <taxon>Lactobacillales</taxon>
        <taxon>Lactobacillaceae</taxon>
        <taxon>Periweissella</taxon>
    </lineage>
</organism>
<evidence type="ECO:0000256" key="2">
    <source>
        <dbReference type="ARBA" id="ARBA00012060"/>
    </source>
</evidence>
<dbReference type="PANTHER" id="PTHR43699">
    <property type="entry name" value="3-DEHYDROQUINATE DEHYDRATASE"/>
    <property type="match status" value="1"/>
</dbReference>
<dbReference type="InterPro" id="IPR001381">
    <property type="entry name" value="DHquinase_I"/>
</dbReference>
<dbReference type="PANTHER" id="PTHR43699:SF1">
    <property type="entry name" value="3-DEHYDROQUINATE DEHYDRATASE"/>
    <property type="match status" value="1"/>
</dbReference>
<keyword evidence="7" id="KW-1185">Reference proteome</keyword>
<protein>
    <recommendedName>
        <fullName evidence="2">3-dehydroquinate dehydratase</fullName>
        <ecNumber evidence="2">4.2.1.10</ecNumber>
    </recommendedName>
</protein>
<reference evidence="6 7" key="1">
    <citation type="submission" date="2021-11" db="EMBL/GenBank/DDBJ databases">
        <authorList>
            <person name="Depoorter E."/>
        </authorList>
    </citation>
    <scope>NUCLEOTIDE SEQUENCE [LARGE SCALE GENOMIC DNA]</scope>
    <source>
        <strain evidence="6 7">LMG 24289</strain>
    </source>
</reference>
<dbReference type="Gene3D" id="3.20.20.70">
    <property type="entry name" value="Aldolase class I"/>
    <property type="match status" value="1"/>
</dbReference>
<dbReference type="InterPro" id="IPR013785">
    <property type="entry name" value="Aldolase_TIM"/>
</dbReference>
<evidence type="ECO:0000256" key="1">
    <source>
        <dbReference type="ARBA" id="ARBA00001864"/>
    </source>
</evidence>
<sequence length="234" mass="25706">MLLPTERMAIAVSVSGHDQATILAAIRACQKYPIDLIEWRLDTCLAAGYQPDAVAMRLIIAASQVPVILTYRTSDEGGDYPFDANLYTQLYLNGWQAGAAFLDVEYHVWSKVHLALAPEKPAIISSYHNFKETPHNLAERINIMGQTQPAMIKIAVMSHSSKDTDYLLETIAACQTIPMIGIAMGATGERSRTAGFNYGSRITYTTLPDTSPMAPGQIDLPTLITIVHKGHPRF</sequence>
<dbReference type="EC" id="4.2.1.10" evidence="2"/>
<gene>
    <name evidence="6" type="primary">aroD</name>
    <name evidence="6" type="ORF">WFA24289_00474</name>
</gene>
<dbReference type="CDD" id="cd00502">
    <property type="entry name" value="DHQase_I"/>
    <property type="match status" value="1"/>
</dbReference>
<dbReference type="GO" id="GO:0003855">
    <property type="term" value="F:3-dehydroquinate dehydratase activity"/>
    <property type="evidence" value="ECO:0007669"/>
    <property type="project" value="UniProtKB-EC"/>
</dbReference>